<keyword evidence="3" id="KW-1185">Reference proteome</keyword>
<evidence type="ECO:0008006" key="4">
    <source>
        <dbReference type="Google" id="ProtNLM"/>
    </source>
</evidence>
<evidence type="ECO:0000313" key="3">
    <source>
        <dbReference type="Proteomes" id="UP000053923"/>
    </source>
</evidence>
<dbReference type="EMBL" id="LLZG01000388">
    <property type="protein sequence ID" value="KUL23319.1"/>
    <property type="molecule type" value="Genomic_DNA"/>
</dbReference>
<keyword evidence="1" id="KW-0812">Transmembrane</keyword>
<evidence type="ECO:0000256" key="1">
    <source>
        <dbReference type="SAM" id="Phobius"/>
    </source>
</evidence>
<sequence>MAISISAVVLLGILVFIFVKKSGLNAGHAIVCILFGFFLASTSMAPSINRFVTGIAEMIGQIRF</sequence>
<organism evidence="2 3">
    <name type="scientific">Streptomyces regalis</name>
    <dbReference type="NCBI Taxonomy" id="68262"/>
    <lineage>
        <taxon>Bacteria</taxon>
        <taxon>Bacillati</taxon>
        <taxon>Actinomycetota</taxon>
        <taxon>Actinomycetes</taxon>
        <taxon>Kitasatosporales</taxon>
        <taxon>Streptomycetaceae</taxon>
        <taxon>Streptomyces</taxon>
    </lineage>
</organism>
<accession>A0A117ML33</accession>
<dbReference type="Proteomes" id="UP000053923">
    <property type="component" value="Unassembled WGS sequence"/>
</dbReference>
<gene>
    <name evidence="2" type="ORF">ADL12_39995</name>
</gene>
<name>A0A117ML33_9ACTN</name>
<feature type="transmembrane region" description="Helical" evidence="1">
    <location>
        <begin position="27"/>
        <end position="48"/>
    </location>
</feature>
<evidence type="ECO:0000313" key="2">
    <source>
        <dbReference type="EMBL" id="KUL23319.1"/>
    </source>
</evidence>
<protein>
    <recommendedName>
        <fullName evidence="4">DUF2304 domain-containing protein</fullName>
    </recommendedName>
</protein>
<reference evidence="3" key="1">
    <citation type="submission" date="2015-10" db="EMBL/GenBank/DDBJ databases">
        <authorList>
            <person name="Ju K.-S."/>
            <person name="Doroghazi J.R."/>
            <person name="Metcalf W.W."/>
        </authorList>
    </citation>
    <scope>NUCLEOTIDE SEQUENCE [LARGE SCALE GENOMIC DNA]</scope>
    <source>
        <strain evidence="3">NRRL 3151</strain>
    </source>
</reference>
<keyword evidence="1" id="KW-1133">Transmembrane helix</keyword>
<dbReference type="RefSeq" id="WP_062712755.1">
    <property type="nucleotide sequence ID" value="NZ_LLZG01000388.1"/>
</dbReference>
<dbReference type="OrthoDB" id="3873606at2"/>
<proteinExistence type="predicted"/>
<keyword evidence="1" id="KW-0472">Membrane</keyword>
<comment type="caution">
    <text evidence="2">The sequence shown here is derived from an EMBL/GenBank/DDBJ whole genome shotgun (WGS) entry which is preliminary data.</text>
</comment>
<dbReference type="AlphaFoldDB" id="A0A117ML33"/>